<feature type="compositionally biased region" description="Polar residues" evidence="1">
    <location>
        <begin position="169"/>
        <end position="183"/>
    </location>
</feature>
<evidence type="ECO:0000256" key="2">
    <source>
        <dbReference type="SAM" id="SignalP"/>
    </source>
</evidence>
<dbReference type="AlphaFoldDB" id="A0A6G0TVB3"/>
<feature type="region of interest" description="Disordered" evidence="1">
    <location>
        <begin position="154"/>
        <end position="271"/>
    </location>
</feature>
<protein>
    <submittedName>
        <fullName evidence="3">Uncharacterized protein</fullName>
    </submittedName>
</protein>
<feature type="signal peptide" evidence="2">
    <location>
        <begin position="1"/>
        <end position="18"/>
    </location>
</feature>
<name>A0A6G0TVB3_APHGL</name>
<evidence type="ECO:0000313" key="4">
    <source>
        <dbReference type="Proteomes" id="UP000475862"/>
    </source>
</evidence>
<gene>
    <name evidence="3" type="ORF">AGLY_004947</name>
</gene>
<sequence>MILISYKYIVNILAFVVAVKTDIQQIPNNNEFFSSHSNEQVTQYKYESTVHSVTTENNQDNSKTKNINTEFMQQIHSNNELNLNDTTNDPNGDLKLADNGIVNKYQSSSSFNHMQYTADQYSNDSNEPAPTETSDYEKNLIMQQLISTMSLQAADKSTDTLDKSPGNRPPTSNGNTIDDTSNNGGPGTPPAKNAPPDTNASPATSTNTPTGMATPDMSNTPSSKTLAPNGNPNGGTPSTTTSSSGTNGSPSGSPTYPKGDLTTVPSDNGKTNGEYFLYPCIRLPTLPHRVSA</sequence>
<evidence type="ECO:0000256" key="1">
    <source>
        <dbReference type="SAM" id="MobiDB-lite"/>
    </source>
</evidence>
<evidence type="ECO:0000313" key="3">
    <source>
        <dbReference type="EMBL" id="KAE9539695.1"/>
    </source>
</evidence>
<feature type="compositionally biased region" description="Polar residues" evidence="1">
    <location>
        <begin position="196"/>
        <end position="226"/>
    </location>
</feature>
<feature type="compositionally biased region" description="Low complexity" evidence="1">
    <location>
        <begin position="228"/>
        <end position="255"/>
    </location>
</feature>
<keyword evidence="2" id="KW-0732">Signal</keyword>
<comment type="caution">
    <text evidence="3">The sequence shown here is derived from an EMBL/GenBank/DDBJ whole genome shotgun (WGS) entry which is preliminary data.</text>
</comment>
<dbReference type="Proteomes" id="UP000475862">
    <property type="component" value="Unassembled WGS sequence"/>
</dbReference>
<organism evidence="3 4">
    <name type="scientific">Aphis glycines</name>
    <name type="common">Soybean aphid</name>
    <dbReference type="NCBI Taxonomy" id="307491"/>
    <lineage>
        <taxon>Eukaryota</taxon>
        <taxon>Metazoa</taxon>
        <taxon>Ecdysozoa</taxon>
        <taxon>Arthropoda</taxon>
        <taxon>Hexapoda</taxon>
        <taxon>Insecta</taxon>
        <taxon>Pterygota</taxon>
        <taxon>Neoptera</taxon>
        <taxon>Paraneoptera</taxon>
        <taxon>Hemiptera</taxon>
        <taxon>Sternorrhyncha</taxon>
        <taxon>Aphidomorpha</taxon>
        <taxon>Aphidoidea</taxon>
        <taxon>Aphididae</taxon>
        <taxon>Aphidini</taxon>
        <taxon>Aphis</taxon>
        <taxon>Aphis</taxon>
    </lineage>
</organism>
<feature type="chain" id="PRO_5026251782" evidence="2">
    <location>
        <begin position="19"/>
        <end position="292"/>
    </location>
</feature>
<keyword evidence="4" id="KW-1185">Reference proteome</keyword>
<reference evidence="3 4" key="1">
    <citation type="submission" date="2019-08" db="EMBL/GenBank/DDBJ databases">
        <title>The genome of the soybean aphid Biotype 1, its phylome, world population structure and adaptation to the North American continent.</title>
        <authorList>
            <person name="Giordano R."/>
            <person name="Donthu R.K."/>
            <person name="Hernandez A.G."/>
            <person name="Wright C.L."/>
            <person name="Zimin A.V."/>
        </authorList>
    </citation>
    <scope>NUCLEOTIDE SEQUENCE [LARGE SCALE GENOMIC DNA]</scope>
    <source>
        <tissue evidence="3">Whole aphids</tissue>
    </source>
</reference>
<proteinExistence type="predicted"/>
<dbReference type="EMBL" id="VYZN01000014">
    <property type="protein sequence ID" value="KAE9539695.1"/>
    <property type="molecule type" value="Genomic_DNA"/>
</dbReference>
<accession>A0A6G0TVB3</accession>